<dbReference type="EMBL" id="JPKZ01000079">
    <property type="protein sequence ID" value="KHN89061.1"/>
    <property type="molecule type" value="Genomic_DNA"/>
</dbReference>
<feature type="region of interest" description="Disordered" evidence="1">
    <location>
        <begin position="54"/>
        <end position="86"/>
    </location>
</feature>
<reference evidence="2 3" key="1">
    <citation type="submission" date="2014-11" db="EMBL/GenBank/DDBJ databases">
        <title>Genetic blueprint of the zoonotic pathogen Toxocara canis.</title>
        <authorList>
            <person name="Zhu X.-Q."/>
            <person name="Korhonen P.K."/>
            <person name="Cai H."/>
            <person name="Young N.D."/>
            <person name="Nejsum P."/>
            <person name="von Samson-Himmelstjerna G."/>
            <person name="Boag P.R."/>
            <person name="Tan P."/>
            <person name="Li Q."/>
            <person name="Min J."/>
            <person name="Yang Y."/>
            <person name="Wang X."/>
            <person name="Fang X."/>
            <person name="Hall R.S."/>
            <person name="Hofmann A."/>
            <person name="Sternberg P.W."/>
            <person name="Jex A.R."/>
            <person name="Gasser R.B."/>
        </authorList>
    </citation>
    <scope>NUCLEOTIDE SEQUENCE [LARGE SCALE GENOMIC DNA]</scope>
    <source>
        <strain evidence="2">PN_DK_2014</strain>
    </source>
</reference>
<name>A0A0B2VZT9_TOXCA</name>
<evidence type="ECO:0000256" key="1">
    <source>
        <dbReference type="SAM" id="MobiDB-lite"/>
    </source>
</evidence>
<dbReference type="AlphaFoldDB" id="A0A0B2VZT9"/>
<organism evidence="2 3">
    <name type="scientific">Toxocara canis</name>
    <name type="common">Canine roundworm</name>
    <dbReference type="NCBI Taxonomy" id="6265"/>
    <lineage>
        <taxon>Eukaryota</taxon>
        <taxon>Metazoa</taxon>
        <taxon>Ecdysozoa</taxon>
        <taxon>Nematoda</taxon>
        <taxon>Chromadorea</taxon>
        <taxon>Rhabditida</taxon>
        <taxon>Spirurina</taxon>
        <taxon>Ascaridomorpha</taxon>
        <taxon>Ascaridoidea</taxon>
        <taxon>Toxocaridae</taxon>
        <taxon>Toxocara</taxon>
    </lineage>
</organism>
<evidence type="ECO:0000313" key="3">
    <source>
        <dbReference type="Proteomes" id="UP000031036"/>
    </source>
</evidence>
<evidence type="ECO:0000313" key="2">
    <source>
        <dbReference type="EMBL" id="KHN89061.1"/>
    </source>
</evidence>
<proteinExistence type="predicted"/>
<dbReference type="OrthoDB" id="5859922at2759"/>
<dbReference type="Proteomes" id="UP000031036">
    <property type="component" value="Unassembled WGS sequence"/>
</dbReference>
<sequence>MCLQLVSDALFNIPCLRMKNAKVADGWPVWFYFNDHHNVGAFKDNAPVKERVKALSHRKQPVKRAAPSTTPEESWRMSGKGAQDSAERKRCASDLQKLMALPNVSLSLFLTHEFREYTAVLNPQFALPTSRGGLCSLLDGPLQVIKEKIAREVEGSAGASVAVDIWSGMCIKDSFIAATKTFPDAVFFSLLIDRYTSSYLLKKLQVNR</sequence>
<protein>
    <submittedName>
        <fullName evidence="2">Uncharacterized protein</fullName>
    </submittedName>
</protein>
<accession>A0A0B2VZT9</accession>
<keyword evidence="3" id="KW-1185">Reference proteome</keyword>
<comment type="caution">
    <text evidence="2">The sequence shown here is derived from an EMBL/GenBank/DDBJ whole genome shotgun (WGS) entry which is preliminary data.</text>
</comment>
<gene>
    <name evidence="2" type="ORF">Tcan_04945</name>
</gene>